<dbReference type="Gene3D" id="1.10.287.1120">
    <property type="entry name" value="Bipartite methylase S protein"/>
    <property type="match status" value="1"/>
</dbReference>
<dbReference type="SUPFAM" id="SSF116734">
    <property type="entry name" value="DNA methylase specificity domain"/>
    <property type="match status" value="2"/>
</dbReference>
<dbReference type="InterPro" id="IPR000055">
    <property type="entry name" value="Restrct_endonuc_typeI_TRD"/>
</dbReference>
<keyword evidence="5" id="KW-0378">Hydrolase</keyword>
<feature type="domain" description="Type I restriction modification DNA specificity" evidence="4">
    <location>
        <begin position="234"/>
        <end position="398"/>
    </location>
</feature>
<keyword evidence="5" id="KW-0540">Nuclease</keyword>
<name>A0A2N5XQH7_9HYPH</name>
<dbReference type="GO" id="GO:0003677">
    <property type="term" value="F:DNA binding"/>
    <property type="evidence" value="ECO:0007669"/>
    <property type="project" value="UniProtKB-KW"/>
</dbReference>
<evidence type="ECO:0000313" key="5">
    <source>
        <dbReference type="EMBL" id="PLW76678.1"/>
    </source>
</evidence>
<evidence type="ECO:0000259" key="4">
    <source>
        <dbReference type="Pfam" id="PF01420"/>
    </source>
</evidence>
<evidence type="ECO:0000256" key="2">
    <source>
        <dbReference type="ARBA" id="ARBA00022747"/>
    </source>
</evidence>
<dbReference type="PANTHER" id="PTHR43140">
    <property type="entry name" value="TYPE-1 RESTRICTION ENZYME ECOKI SPECIFICITY PROTEIN"/>
    <property type="match status" value="1"/>
</dbReference>
<dbReference type="Gene3D" id="3.90.220.20">
    <property type="entry name" value="DNA methylase specificity domains"/>
    <property type="match status" value="2"/>
</dbReference>
<dbReference type="AlphaFoldDB" id="A0A2N5XQH7"/>
<reference evidence="5 6" key="1">
    <citation type="submission" date="2018-01" db="EMBL/GenBank/DDBJ databases">
        <title>The draft genome sequence of Cohaesibacter sp. H1304.</title>
        <authorList>
            <person name="Wang N.-N."/>
            <person name="Du Z.-J."/>
        </authorList>
    </citation>
    <scope>NUCLEOTIDE SEQUENCE [LARGE SCALE GENOMIC DNA]</scope>
    <source>
        <strain evidence="5 6">H1304</strain>
    </source>
</reference>
<dbReference type="Pfam" id="PF01420">
    <property type="entry name" value="Methylase_S"/>
    <property type="match status" value="2"/>
</dbReference>
<sequence>MTISAGSKHDSYKDSGFDWVGDVPSHWDVERLGSTLSAVSEKNHPNLPLLSITREQGVIERDIEDQDSNHNYIPDDLSGYKLLRKGQFGMNKMKAWQGSYGVSAHTGIVSPAYFIFDFTREVYPRFFNIAIRSMLYVSYFGSASDGVRIGQWDLNQSRMKQIPILLPPLSEQRAIASFLDTKCGKIDEAVRIKEEQIALLKERRQILIQQAVTRGLNPDAPMKDSGIDWIGEIPVHWEVKRLKHLGKAIIGLTYDPKDLCDDGEGTLVLRSSNLKDGKFSYGEELNQYINMRIPSRLIIQGGDILICSRNGSRDLIGKCAFASAKDEGSSFGAFTTVFRSEINRYIFQILNSEIFKILAGSFLTATINQLTTSNLNSIYVPIPPEAERVEITTYLETERSKIDTAISLKVSQIAALKEYKTSLINAAVTGKIKVS</sequence>
<dbReference type="Proteomes" id="UP000234881">
    <property type="component" value="Unassembled WGS sequence"/>
</dbReference>
<evidence type="ECO:0000256" key="1">
    <source>
        <dbReference type="ARBA" id="ARBA00010923"/>
    </source>
</evidence>
<keyword evidence="2" id="KW-0680">Restriction system</keyword>
<dbReference type="PANTHER" id="PTHR43140:SF1">
    <property type="entry name" value="TYPE I RESTRICTION ENZYME ECOKI SPECIFICITY SUBUNIT"/>
    <property type="match status" value="1"/>
</dbReference>
<dbReference type="CDD" id="cd17265">
    <property type="entry name" value="RMtype1_S_Eco4255III-TRD2-CR2_like"/>
    <property type="match status" value="1"/>
</dbReference>
<dbReference type="InterPro" id="IPR044946">
    <property type="entry name" value="Restrct_endonuc_typeI_TRD_sf"/>
</dbReference>
<comment type="caution">
    <text evidence="5">The sequence shown here is derived from an EMBL/GenBank/DDBJ whole genome shotgun (WGS) entry which is preliminary data.</text>
</comment>
<keyword evidence="5" id="KW-0255">Endonuclease</keyword>
<dbReference type="InterPro" id="IPR051212">
    <property type="entry name" value="Type-I_RE_S_subunit"/>
</dbReference>
<dbReference type="OrthoDB" id="164285at2"/>
<organism evidence="5 6">
    <name type="scientific">Cohaesibacter celericrescens</name>
    <dbReference type="NCBI Taxonomy" id="2067669"/>
    <lineage>
        <taxon>Bacteria</taxon>
        <taxon>Pseudomonadati</taxon>
        <taxon>Pseudomonadota</taxon>
        <taxon>Alphaproteobacteria</taxon>
        <taxon>Hyphomicrobiales</taxon>
        <taxon>Cohaesibacteraceae</taxon>
    </lineage>
</organism>
<dbReference type="RefSeq" id="WP_101533967.1">
    <property type="nucleotide sequence ID" value="NZ_PKUQ01000022.1"/>
</dbReference>
<keyword evidence="6" id="KW-1185">Reference proteome</keyword>
<proteinExistence type="inferred from homology"/>
<keyword evidence="3" id="KW-0238">DNA-binding</keyword>
<gene>
    <name evidence="5" type="ORF">C0081_11425</name>
</gene>
<accession>A0A2N5XQH7</accession>
<evidence type="ECO:0000256" key="3">
    <source>
        <dbReference type="ARBA" id="ARBA00023125"/>
    </source>
</evidence>
<comment type="similarity">
    <text evidence="1">Belongs to the type-I restriction system S methylase family.</text>
</comment>
<feature type="domain" description="Type I restriction modification DNA specificity" evidence="4">
    <location>
        <begin position="150"/>
        <end position="181"/>
    </location>
</feature>
<evidence type="ECO:0000313" key="6">
    <source>
        <dbReference type="Proteomes" id="UP000234881"/>
    </source>
</evidence>
<dbReference type="EMBL" id="PKUQ01000022">
    <property type="protein sequence ID" value="PLW76678.1"/>
    <property type="molecule type" value="Genomic_DNA"/>
</dbReference>
<dbReference type="GO" id="GO:0004519">
    <property type="term" value="F:endonuclease activity"/>
    <property type="evidence" value="ECO:0007669"/>
    <property type="project" value="UniProtKB-KW"/>
</dbReference>
<protein>
    <submittedName>
        <fullName evidence="5">Restriction endonuclease subunit S</fullName>
    </submittedName>
</protein>
<dbReference type="GO" id="GO:0009307">
    <property type="term" value="P:DNA restriction-modification system"/>
    <property type="evidence" value="ECO:0007669"/>
    <property type="project" value="UniProtKB-KW"/>
</dbReference>